<dbReference type="GeneID" id="41964978"/>
<feature type="region of interest" description="Disordered" evidence="8">
    <location>
        <begin position="477"/>
        <end position="515"/>
    </location>
</feature>
<gene>
    <name evidence="11" type="ORF">PgNI_10094</name>
</gene>
<reference evidence="11" key="3">
    <citation type="submission" date="2025-08" db="UniProtKB">
        <authorList>
            <consortium name="RefSeq"/>
        </authorList>
    </citation>
    <scope>IDENTIFICATION</scope>
    <source>
        <strain evidence="11">NI907</strain>
    </source>
</reference>
<feature type="binding site" evidence="7">
    <location>
        <position position="176"/>
    </location>
    <ligand>
        <name>Zn(2+)</name>
        <dbReference type="ChEBI" id="CHEBI:29105"/>
    </ligand>
</feature>
<dbReference type="Gene3D" id="3.40.50.1220">
    <property type="entry name" value="TPP-binding domain"/>
    <property type="match status" value="1"/>
</dbReference>
<accession>A0A6P8AYU7</accession>
<dbReference type="PANTHER" id="PTHR11085:SF6">
    <property type="entry name" value="NAD-DEPENDENT PROTEIN DEACETYLASE SIRTUIN-2"/>
    <property type="match status" value="1"/>
</dbReference>
<dbReference type="GO" id="GO:0070403">
    <property type="term" value="F:NAD+ binding"/>
    <property type="evidence" value="ECO:0007669"/>
    <property type="project" value="InterPro"/>
</dbReference>
<keyword evidence="5 7" id="KW-0862">Zinc</keyword>
<dbReference type="Pfam" id="PF02146">
    <property type="entry name" value="SIR2"/>
    <property type="match status" value="1"/>
</dbReference>
<name>A0A6P8AYU7_PYRGI</name>
<dbReference type="InterPro" id="IPR003000">
    <property type="entry name" value="Sirtuin"/>
</dbReference>
<keyword evidence="4 7" id="KW-0479">Metal-binding</keyword>
<dbReference type="Proteomes" id="UP000515153">
    <property type="component" value="Chromosome VII"/>
</dbReference>
<evidence type="ECO:0000256" key="6">
    <source>
        <dbReference type="ARBA" id="ARBA00023027"/>
    </source>
</evidence>
<protein>
    <recommendedName>
        <fullName evidence="9">Deacetylase sirtuin-type domain-containing protein</fullName>
    </recommendedName>
</protein>
<evidence type="ECO:0000256" key="2">
    <source>
        <dbReference type="ARBA" id="ARBA00006924"/>
    </source>
</evidence>
<dbReference type="Gene3D" id="3.30.1600.10">
    <property type="entry name" value="SIR2/SIRT2 'Small Domain"/>
    <property type="match status" value="1"/>
</dbReference>
<dbReference type="GO" id="GO:0005634">
    <property type="term" value="C:nucleus"/>
    <property type="evidence" value="ECO:0007669"/>
    <property type="project" value="TreeGrafter"/>
</dbReference>
<dbReference type="InterPro" id="IPR029035">
    <property type="entry name" value="DHS-like_NAD/FAD-binding_dom"/>
</dbReference>
<keyword evidence="10" id="KW-1185">Reference proteome</keyword>
<proteinExistence type="inferred from homology"/>
<dbReference type="AlphaFoldDB" id="A0A6P8AYU7"/>
<dbReference type="InterPro" id="IPR026591">
    <property type="entry name" value="Sirtuin_cat_small_dom_sf"/>
</dbReference>
<comment type="similarity">
    <text evidence="2">Belongs to the sirtuin family. Class I subfamily.</text>
</comment>
<feature type="active site" description="Proton acceptor" evidence="7">
    <location>
        <position position="144"/>
    </location>
</feature>
<evidence type="ECO:0000256" key="3">
    <source>
        <dbReference type="ARBA" id="ARBA00022679"/>
    </source>
</evidence>
<feature type="binding site" evidence="7">
    <location>
        <position position="152"/>
    </location>
    <ligand>
        <name>Zn(2+)</name>
        <dbReference type="ChEBI" id="CHEBI:29105"/>
    </ligand>
</feature>
<evidence type="ECO:0000256" key="5">
    <source>
        <dbReference type="ARBA" id="ARBA00022833"/>
    </source>
</evidence>
<dbReference type="SUPFAM" id="SSF52467">
    <property type="entry name" value="DHS-like NAD/FAD-binding domain"/>
    <property type="match status" value="1"/>
</dbReference>
<dbReference type="PROSITE" id="PS50305">
    <property type="entry name" value="SIRTUIN"/>
    <property type="match status" value="1"/>
</dbReference>
<dbReference type="KEGG" id="pgri:PgNI_10094"/>
<dbReference type="OrthoDB" id="420264at2759"/>
<feature type="compositionally biased region" description="Polar residues" evidence="8">
    <location>
        <begin position="484"/>
        <end position="510"/>
    </location>
</feature>
<feature type="domain" description="Deacetylase sirtuin-type" evidence="9">
    <location>
        <begin position="12"/>
        <end position="290"/>
    </location>
</feature>
<keyword evidence="3" id="KW-0808">Transferase</keyword>
<dbReference type="InterPro" id="IPR050134">
    <property type="entry name" value="NAD-dep_sirtuin_deacylases"/>
</dbReference>
<sequence>MDNHGGVMDCHNTFSSTTLDQVARYIIAGAGSPPGIIVLAGAGISTSAGIPDFRSPKTGLYDNLARFSLESPTDVFDINFFRTNPQPFYSLAPELYPGRYAPTISHAFVALLARKGLLAMLFTQNIDGLEKAAGVPPDLVVEAHGSFDSQRCVDCAQEFPAADMRVHVAASRVPRCGKCGGLVKPDIVFFGEQLPERFFRAREAHLPDLEGVPIPEVLGGPRARQVVIVMGTSLSVPPFCELPVRAADGVPRVLFNREVVGDFGERADDVVELGDCDSGVRKLAEMLGWGEELEVEWRRVVGNEEAERQLVRAAAAAAPHPTLVMDNGLSEDSSDSSDSASDDEDDLMSDGDNGDHEVNDFSSSSLGAVSTPLTLDSVYQNPIQDQMVHVSSSLPSVSLAADLSCLVPPPVQGDFVGSLDHHHNFLVDPIEIGQGEPTDFLGQNQAMLDLVPIRHEFAEIGSADGVSINQKSEHVVRNPDIDDSNSTSNQIPRTTRTFQFTESRGQTEGNVSPDPISMFTWHDDPGFWDEWPGTGDP</sequence>
<keyword evidence="6" id="KW-0520">NAD</keyword>
<dbReference type="RefSeq" id="XP_030980116.1">
    <property type="nucleotide sequence ID" value="XM_031130070.1"/>
</dbReference>
<evidence type="ECO:0000259" key="9">
    <source>
        <dbReference type="PROSITE" id="PS50305"/>
    </source>
</evidence>
<feature type="binding site" evidence="7">
    <location>
        <position position="155"/>
    </location>
    <ligand>
        <name>Zn(2+)</name>
        <dbReference type="ChEBI" id="CHEBI:29105"/>
    </ligand>
</feature>
<evidence type="ECO:0000313" key="10">
    <source>
        <dbReference type="Proteomes" id="UP000515153"/>
    </source>
</evidence>
<comment type="cofactor">
    <cofactor evidence="1">
        <name>Zn(2+)</name>
        <dbReference type="ChEBI" id="CHEBI:29105"/>
    </cofactor>
</comment>
<dbReference type="GO" id="GO:0017136">
    <property type="term" value="F:histone deacetylase activity, NAD-dependent"/>
    <property type="evidence" value="ECO:0007669"/>
    <property type="project" value="TreeGrafter"/>
</dbReference>
<organism evidence="10 11">
    <name type="scientific">Pyricularia grisea</name>
    <name type="common">Crabgrass-specific blast fungus</name>
    <name type="synonym">Magnaporthe grisea</name>
    <dbReference type="NCBI Taxonomy" id="148305"/>
    <lineage>
        <taxon>Eukaryota</taxon>
        <taxon>Fungi</taxon>
        <taxon>Dikarya</taxon>
        <taxon>Ascomycota</taxon>
        <taxon>Pezizomycotina</taxon>
        <taxon>Sordariomycetes</taxon>
        <taxon>Sordariomycetidae</taxon>
        <taxon>Magnaporthales</taxon>
        <taxon>Pyriculariaceae</taxon>
        <taxon>Pyricularia</taxon>
    </lineage>
</organism>
<evidence type="ECO:0000256" key="1">
    <source>
        <dbReference type="ARBA" id="ARBA00001947"/>
    </source>
</evidence>
<dbReference type="InterPro" id="IPR026590">
    <property type="entry name" value="Ssirtuin_cat_dom"/>
</dbReference>
<feature type="region of interest" description="Disordered" evidence="8">
    <location>
        <begin position="322"/>
        <end position="365"/>
    </location>
</feature>
<reference evidence="11" key="2">
    <citation type="submission" date="2019-10" db="EMBL/GenBank/DDBJ databases">
        <authorList>
            <consortium name="NCBI Genome Project"/>
        </authorList>
    </citation>
    <scope>NUCLEOTIDE SEQUENCE</scope>
    <source>
        <strain evidence="11">NI907</strain>
    </source>
</reference>
<evidence type="ECO:0000256" key="7">
    <source>
        <dbReference type="PROSITE-ProRule" id="PRU00236"/>
    </source>
</evidence>
<dbReference type="PANTHER" id="PTHR11085">
    <property type="entry name" value="NAD-DEPENDENT PROTEIN DEACYLASE SIRTUIN-5, MITOCHONDRIAL-RELATED"/>
    <property type="match status" value="1"/>
</dbReference>
<reference evidence="10 11" key="1">
    <citation type="journal article" date="2019" name="Mol. Biol. Evol.">
        <title>Blast fungal genomes show frequent chromosomal changes, gene gains and losses, and effector gene turnover.</title>
        <authorList>
            <person name="Gomez Luciano L.B."/>
            <person name="Jason Tsai I."/>
            <person name="Chuma I."/>
            <person name="Tosa Y."/>
            <person name="Chen Y.H."/>
            <person name="Li J.Y."/>
            <person name="Li M.Y."/>
            <person name="Jade Lu M.Y."/>
            <person name="Nakayashiki H."/>
            <person name="Li W.H."/>
        </authorList>
    </citation>
    <scope>NUCLEOTIDE SEQUENCE [LARGE SCALE GENOMIC DNA]</scope>
    <source>
        <strain evidence="10 11">NI907</strain>
    </source>
</reference>
<evidence type="ECO:0000313" key="11">
    <source>
        <dbReference type="RefSeq" id="XP_030980116.1"/>
    </source>
</evidence>
<evidence type="ECO:0000256" key="8">
    <source>
        <dbReference type="SAM" id="MobiDB-lite"/>
    </source>
</evidence>
<dbReference type="GO" id="GO:0046872">
    <property type="term" value="F:metal ion binding"/>
    <property type="evidence" value="ECO:0007669"/>
    <property type="project" value="UniProtKB-KW"/>
</dbReference>
<evidence type="ECO:0000256" key="4">
    <source>
        <dbReference type="ARBA" id="ARBA00022723"/>
    </source>
</evidence>
<feature type="binding site" evidence="7">
    <location>
        <position position="179"/>
    </location>
    <ligand>
        <name>Zn(2+)</name>
        <dbReference type="ChEBI" id="CHEBI:29105"/>
    </ligand>
</feature>
<feature type="compositionally biased region" description="Acidic residues" evidence="8">
    <location>
        <begin position="332"/>
        <end position="349"/>
    </location>
</feature>